<evidence type="ECO:0000313" key="2">
    <source>
        <dbReference type="EMBL" id="MDR6939018.1"/>
    </source>
</evidence>
<organism evidence="2 3">
    <name type="scientific">Arcanobacterium hippocoleae</name>
    <dbReference type="NCBI Taxonomy" id="149017"/>
    <lineage>
        <taxon>Bacteria</taxon>
        <taxon>Bacillati</taxon>
        <taxon>Actinomycetota</taxon>
        <taxon>Actinomycetes</taxon>
        <taxon>Actinomycetales</taxon>
        <taxon>Actinomycetaceae</taxon>
        <taxon>Arcanobacterium</taxon>
    </lineage>
</organism>
<accession>A0ABU1T0Y4</accession>
<evidence type="ECO:0000256" key="1">
    <source>
        <dbReference type="SAM" id="Phobius"/>
    </source>
</evidence>
<comment type="caution">
    <text evidence="2">The sequence shown here is derived from an EMBL/GenBank/DDBJ whole genome shotgun (WGS) entry which is preliminary data.</text>
</comment>
<gene>
    <name evidence="2" type="ORF">J2S36_000561</name>
</gene>
<dbReference type="RefSeq" id="WP_309955302.1">
    <property type="nucleotide sequence ID" value="NZ_JAVDUJ010000001.1"/>
</dbReference>
<sequence>MTAIAIKQTADFAGARLRSVAPVQSDISKAHKNTHSVRYRHLRIVDLERKSEQLQIVRPDRPSSFESNTVFSNMRVVAPTDQVPQENRWGQKISVASRRIASDPQQKSVSGLQDLPFGVAGCDPVGQKRMQISANYAHGVRFAQAAKISDSDLFSLFLRGIFFVLFLVLLMFAFGIGVSLVESFDSIYASLDPAQPQVIIRS</sequence>
<dbReference type="Proteomes" id="UP001266099">
    <property type="component" value="Unassembled WGS sequence"/>
</dbReference>
<keyword evidence="1" id="KW-0472">Membrane</keyword>
<proteinExistence type="predicted"/>
<keyword evidence="1" id="KW-1133">Transmembrane helix</keyword>
<evidence type="ECO:0000313" key="3">
    <source>
        <dbReference type="Proteomes" id="UP001266099"/>
    </source>
</evidence>
<keyword evidence="3" id="KW-1185">Reference proteome</keyword>
<protein>
    <submittedName>
        <fullName evidence="2">Uncharacterized protein</fullName>
    </submittedName>
</protein>
<reference evidence="2 3" key="1">
    <citation type="submission" date="2023-07" db="EMBL/GenBank/DDBJ databases">
        <title>Sequencing the genomes of 1000 actinobacteria strains.</title>
        <authorList>
            <person name="Klenk H.-P."/>
        </authorList>
    </citation>
    <scope>NUCLEOTIDE SEQUENCE [LARGE SCALE GENOMIC DNA]</scope>
    <source>
        <strain evidence="2 3">DSM 15539</strain>
    </source>
</reference>
<name>A0ABU1T0Y4_9ACTO</name>
<dbReference type="EMBL" id="JAVDUJ010000001">
    <property type="protein sequence ID" value="MDR6939018.1"/>
    <property type="molecule type" value="Genomic_DNA"/>
</dbReference>
<feature type="transmembrane region" description="Helical" evidence="1">
    <location>
        <begin position="156"/>
        <end position="181"/>
    </location>
</feature>
<keyword evidence="1" id="KW-0812">Transmembrane</keyword>